<evidence type="ECO:0000313" key="14">
    <source>
        <dbReference type="Proteomes" id="UP001356170"/>
    </source>
</evidence>
<dbReference type="Gene3D" id="2.170.130.10">
    <property type="entry name" value="TonB-dependent receptor, plug domain"/>
    <property type="match status" value="1"/>
</dbReference>
<dbReference type="InterPro" id="IPR012910">
    <property type="entry name" value="Plug_dom"/>
</dbReference>
<keyword evidence="14" id="KW-1185">Reference proteome</keyword>
<evidence type="ECO:0000256" key="10">
    <source>
        <dbReference type="SAM" id="SignalP"/>
    </source>
</evidence>
<evidence type="ECO:0000259" key="12">
    <source>
        <dbReference type="Pfam" id="PF07715"/>
    </source>
</evidence>
<feature type="domain" description="TonB-dependent receptor plug" evidence="12">
    <location>
        <begin position="48"/>
        <end position="168"/>
    </location>
</feature>
<evidence type="ECO:0000313" key="13">
    <source>
        <dbReference type="EMBL" id="MEF2154745.1"/>
    </source>
</evidence>
<keyword evidence="5 9" id="KW-0798">TonB box</keyword>
<reference evidence="13 14" key="1">
    <citation type="submission" date="2024-01" db="EMBL/GenBank/DDBJ databases">
        <title>Novel species of the genus Luteimonas isolated from rivers.</title>
        <authorList>
            <person name="Lu H."/>
        </authorList>
    </citation>
    <scope>NUCLEOTIDE SEQUENCE [LARGE SCALE GENOMIC DNA]</scope>
    <source>
        <strain evidence="13 14">FXH3W</strain>
    </source>
</reference>
<evidence type="ECO:0000256" key="9">
    <source>
        <dbReference type="RuleBase" id="RU003357"/>
    </source>
</evidence>
<dbReference type="InterPro" id="IPR000531">
    <property type="entry name" value="Beta-barrel_TonB"/>
</dbReference>
<accession>A0ABU7UXD3</accession>
<dbReference type="PANTHER" id="PTHR47234">
    <property type="match status" value="1"/>
</dbReference>
<dbReference type="EMBL" id="JAZHBO010000001">
    <property type="protein sequence ID" value="MEF2154745.1"/>
    <property type="molecule type" value="Genomic_DNA"/>
</dbReference>
<dbReference type="InterPro" id="IPR039426">
    <property type="entry name" value="TonB-dep_rcpt-like"/>
</dbReference>
<evidence type="ECO:0000256" key="8">
    <source>
        <dbReference type="PROSITE-ProRule" id="PRU01360"/>
    </source>
</evidence>
<feature type="signal peptide" evidence="10">
    <location>
        <begin position="1"/>
        <end position="17"/>
    </location>
</feature>
<evidence type="ECO:0000256" key="2">
    <source>
        <dbReference type="ARBA" id="ARBA00022448"/>
    </source>
</evidence>
<feature type="chain" id="PRO_5046237562" evidence="10">
    <location>
        <begin position="18"/>
        <end position="800"/>
    </location>
</feature>
<dbReference type="Pfam" id="PF07715">
    <property type="entry name" value="Plug"/>
    <property type="match status" value="1"/>
</dbReference>
<keyword evidence="4 8" id="KW-0812">Transmembrane</keyword>
<keyword evidence="13" id="KW-0675">Receptor</keyword>
<proteinExistence type="inferred from homology"/>
<evidence type="ECO:0000259" key="11">
    <source>
        <dbReference type="Pfam" id="PF00593"/>
    </source>
</evidence>
<dbReference type="Gene3D" id="2.40.170.20">
    <property type="entry name" value="TonB-dependent receptor, beta-barrel domain"/>
    <property type="match status" value="1"/>
</dbReference>
<keyword evidence="10" id="KW-0732">Signal</keyword>
<comment type="subcellular location">
    <subcellularLocation>
        <location evidence="1 8">Cell outer membrane</location>
        <topology evidence="1 8">Multi-pass membrane protein</topology>
    </subcellularLocation>
</comment>
<evidence type="ECO:0000256" key="4">
    <source>
        <dbReference type="ARBA" id="ARBA00022692"/>
    </source>
</evidence>
<comment type="caution">
    <text evidence="13">The sequence shown here is derived from an EMBL/GenBank/DDBJ whole genome shotgun (WGS) entry which is preliminary data.</text>
</comment>
<evidence type="ECO:0000256" key="7">
    <source>
        <dbReference type="ARBA" id="ARBA00023237"/>
    </source>
</evidence>
<keyword evidence="7 8" id="KW-0998">Cell outer membrane</keyword>
<dbReference type="Pfam" id="PF00593">
    <property type="entry name" value="TonB_dep_Rec_b-barrel"/>
    <property type="match status" value="1"/>
</dbReference>
<keyword evidence="6 8" id="KW-0472">Membrane</keyword>
<dbReference type="Proteomes" id="UP001356170">
    <property type="component" value="Unassembled WGS sequence"/>
</dbReference>
<evidence type="ECO:0000256" key="6">
    <source>
        <dbReference type="ARBA" id="ARBA00023136"/>
    </source>
</evidence>
<dbReference type="PANTHER" id="PTHR47234:SF3">
    <property type="entry name" value="SECRETIN_TONB SHORT N-TERMINAL DOMAIN-CONTAINING PROTEIN"/>
    <property type="match status" value="1"/>
</dbReference>
<evidence type="ECO:0000256" key="3">
    <source>
        <dbReference type="ARBA" id="ARBA00022452"/>
    </source>
</evidence>
<evidence type="ECO:0000256" key="1">
    <source>
        <dbReference type="ARBA" id="ARBA00004571"/>
    </source>
</evidence>
<evidence type="ECO:0000256" key="5">
    <source>
        <dbReference type="ARBA" id="ARBA00023077"/>
    </source>
</evidence>
<dbReference type="PROSITE" id="PS52016">
    <property type="entry name" value="TONB_DEPENDENT_REC_3"/>
    <property type="match status" value="1"/>
</dbReference>
<feature type="domain" description="TonB-dependent receptor-like beta-barrel" evidence="11">
    <location>
        <begin position="275"/>
        <end position="759"/>
    </location>
</feature>
<dbReference type="SUPFAM" id="SSF56935">
    <property type="entry name" value="Porins"/>
    <property type="match status" value="1"/>
</dbReference>
<protein>
    <submittedName>
        <fullName evidence="13">TonB-dependent receptor</fullName>
    </submittedName>
</protein>
<dbReference type="CDD" id="cd01347">
    <property type="entry name" value="ligand_gated_channel"/>
    <property type="match status" value="1"/>
</dbReference>
<keyword evidence="2 8" id="KW-0813">Transport</keyword>
<sequence length="800" mass="85261">MALVLALPAATAMTAAAQTTSPTPPAAASTKVGQVIVTGTRVANRTVAESTAPIDVLTPAMLEATGTTELATALSRALPSLNFPRPAITDGTDAVRPAQLRGLAPDQVLVLINGKRMHTTAMLNLNGSQGRGSSPADMNTIPIAAIERVEVLRDGASAQYGSDAIAGVINIVLKGSAKTGGMAVRAGQYKEGDGTTWQVTADEGMGFADGAGALHLSAQVVRADQTDRARAFVGPATPTSAPTDRVVQRFGDPEIRQHALGYNGKITISENMTGYSFGTFSYRNALSNGFFRPAGDTRNIPAIYPNGFLPQIRNRAKDQTLVFGLRGKVFDNTRYDLSYNHGHSFISFGVENTLNRSLGPTSPTQFYAGDLDLTQAVWNLDLSTEFAPASFAPISVAYGLEYRTETFAQGAGDRASWINGGVLLPNGSPAPGGAQVYPGYRPSDAGQFDRHSHSAYIDLETNPVEALTVGVAGRWEKYSDFGSTSSHKVALRYEFSPAFALRGTYSTGFRAPSLQQQYFQSTSTNFISVPGVGTVPFDIRTFRVNDPAAIALGAEPLRPEESTNVSLGAVLQPANNLYVTVDAYRIQVKDRVVLSENLTSTAVRNFLNSSGFPDIGGGRYFTNAIDTTTQGVDVVGTYKMTLGAGAVDWTLGYNRNKTEIDRIAPNPASLMAIDPTALRFGRTETGRLVVGSPRDKISANAIYRIGAWTLNAAASRYGEFTVRGATPALDQTFSPKWVGDLSLGYKLGTWDLSVGADNILDEYPDEVIFANSTGGQLPYSGSSPFGFNGAFYWARVAKTW</sequence>
<organism evidence="13 14">
    <name type="scientific">Aquilutibacter rugosus</name>
    <dbReference type="NCBI Taxonomy" id="3115820"/>
    <lineage>
        <taxon>Bacteria</taxon>
        <taxon>Pseudomonadati</taxon>
        <taxon>Pseudomonadota</taxon>
        <taxon>Gammaproteobacteria</taxon>
        <taxon>Lysobacterales</taxon>
        <taxon>Lysobacteraceae</taxon>
        <taxon>Aquilutibacter</taxon>
    </lineage>
</organism>
<dbReference type="InterPro" id="IPR037066">
    <property type="entry name" value="Plug_dom_sf"/>
</dbReference>
<comment type="similarity">
    <text evidence="8 9">Belongs to the TonB-dependent receptor family.</text>
</comment>
<keyword evidence="3 8" id="KW-1134">Transmembrane beta strand</keyword>
<gene>
    <name evidence="13" type="ORF">V3390_00600</name>
</gene>
<dbReference type="InterPro" id="IPR036942">
    <property type="entry name" value="Beta-barrel_TonB_sf"/>
</dbReference>
<dbReference type="RefSeq" id="WP_331703616.1">
    <property type="nucleotide sequence ID" value="NZ_JAZHBO010000001.1"/>
</dbReference>
<name>A0ABU7UXD3_9GAMM</name>